<evidence type="ECO:0000256" key="2">
    <source>
        <dbReference type="ARBA" id="ARBA00010992"/>
    </source>
</evidence>
<feature type="transmembrane region" description="Helical" evidence="10">
    <location>
        <begin position="230"/>
        <end position="251"/>
    </location>
</feature>
<dbReference type="InterPro" id="IPR003663">
    <property type="entry name" value="Sugar/inositol_transpt"/>
</dbReference>
<evidence type="ECO:0000256" key="10">
    <source>
        <dbReference type="SAM" id="Phobius"/>
    </source>
</evidence>
<keyword evidence="3 9" id="KW-0813">Transport</keyword>
<feature type="domain" description="Major facilitator superfamily (MFS) profile" evidence="11">
    <location>
        <begin position="53"/>
        <end position="503"/>
    </location>
</feature>
<feature type="transmembrane region" description="Helical" evidence="10">
    <location>
        <begin position="385"/>
        <end position="404"/>
    </location>
</feature>
<feature type="transmembrane region" description="Helical" evidence="10">
    <location>
        <begin position="354"/>
        <end position="373"/>
    </location>
</feature>
<dbReference type="NCBIfam" id="TIGR00879">
    <property type="entry name" value="SP"/>
    <property type="match status" value="1"/>
</dbReference>
<feature type="transmembrane region" description="Helical" evidence="10">
    <location>
        <begin position="97"/>
        <end position="118"/>
    </location>
</feature>
<dbReference type="GO" id="GO:0016020">
    <property type="term" value="C:membrane"/>
    <property type="evidence" value="ECO:0007669"/>
    <property type="project" value="UniProtKB-SubCell"/>
</dbReference>
<dbReference type="EMBL" id="PJQD01000088">
    <property type="protein sequence ID" value="POY71021.1"/>
    <property type="molecule type" value="Genomic_DNA"/>
</dbReference>
<evidence type="ECO:0000256" key="7">
    <source>
        <dbReference type="ARBA" id="ARBA00026248"/>
    </source>
</evidence>
<dbReference type="Proteomes" id="UP000237144">
    <property type="component" value="Unassembled WGS sequence"/>
</dbReference>
<feature type="transmembrane region" description="Helical" evidence="10">
    <location>
        <begin position="197"/>
        <end position="218"/>
    </location>
</feature>
<dbReference type="GO" id="GO:0005351">
    <property type="term" value="F:carbohydrate:proton symporter activity"/>
    <property type="evidence" value="ECO:0007669"/>
    <property type="project" value="TreeGrafter"/>
</dbReference>
<accession>A0A2S5B2W0</accession>
<dbReference type="InterPro" id="IPR020846">
    <property type="entry name" value="MFS_dom"/>
</dbReference>
<evidence type="ECO:0000256" key="5">
    <source>
        <dbReference type="ARBA" id="ARBA00022989"/>
    </source>
</evidence>
<evidence type="ECO:0000256" key="3">
    <source>
        <dbReference type="ARBA" id="ARBA00022448"/>
    </source>
</evidence>
<dbReference type="Pfam" id="PF00083">
    <property type="entry name" value="Sugar_tr"/>
    <property type="match status" value="1"/>
</dbReference>
<comment type="subcellular location">
    <subcellularLocation>
        <location evidence="1">Membrane</location>
        <topology evidence="1">Multi-pass membrane protein</topology>
    </subcellularLocation>
</comment>
<dbReference type="OrthoDB" id="6612291at2759"/>
<evidence type="ECO:0000313" key="13">
    <source>
        <dbReference type="Proteomes" id="UP000237144"/>
    </source>
</evidence>
<name>A0A2S5B2W0_9BASI</name>
<feature type="transmembrane region" description="Helical" evidence="10">
    <location>
        <begin position="454"/>
        <end position="474"/>
    </location>
</feature>
<comment type="catalytic activity">
    <reaction evidence="8">
        <text>myo-inositol(out) + H(+)(out) = myo-inositol(in) + H(+)(in)</text>
        <dbReference type="Rhea" id="RHEA:60364"/>
        <dbReference type="ChEBI" id="CHEBI:15378"/>
        <dbReference type="ChEBI" id="CHEBI:17268"/>
    </reaction>
</comment>
<dbReference type="PANTHER" id="PTHR48022:SF5">
    <property type="entry name" value="ALPHA-GLUCOSIDES PERMEASE MPH2-RELATED"/>
    <property type="match status" value="1"/>
</dbReference>
<feature type="transmembrane region" description="Helical" evidence="10">
    <location>
        <begin position="130"/>
        <end position="148"/>
    </location>
</feature>
<evidence type="ECO:0000256" key="8">
    <source>
        <dbReference type="ARBA" id="ARBA00049119"/>
    </source>
</evidence>
<dbReference type="Gene3D" id="1.20.1250.20">
    <property type="entry name" value="MFS general substrate transporter like domains"/>
    <property type="match status" value="1"/>
</dbReference>
<dbReference type="STRING" id="741276.A0A2S5B2W0"/>
<evidence type="ECO:0000259" key="11">
    <source>
        <dbReference type="PROSITE" id="PS50850"/>
    </source>
</evidence>
<evidence type="ECO:0000256" key="4">
    <source>
        <dbReference type="ARBA" id="ARBA00022692"/>
    </source>
</evidence>
<feature type="transmembrane region" description="Helical" evidence="10">
    <location>
        <begin position="480"/>
        <end position="497"/>
    </location>
</feature>
<keyword evidence="13" id="KW-1185">Reference proteome</keyword>
<feature type="transmembrane region" description="Helical" evidence="10">
    <location>
        <begin position="320"/>
        <end position="342"/>
    </location>
</feature>
<reference evidence="12 13" key="1">
    <citation type="journal article" date="2018" name="Front. Microbiol.">
        <title>Prospects for Fungal Bioremediation of Acidic Radioactive Waste Sites: Characterization and Genome Sequence of Rhodotorula taiwanensis MD1149.</title>
        <authorList>
            <person name="Tkavc R."/>
            <person name="Matrosova V.Y."/>
            <person name="Grichenko O.E."/>
            <person name="Gostincar C."/>
            <person name="Volpe R.P."/>
            <person name="Klimenkova P."/>
            <person name="Gaidamakova E.K."/>
            <person name="Zhou C.E."/>
            <person name="Stewart B.J."/>
            <person name="Lyman M.G."/>
            <person name="Malfatti S.A."/>
            <person name="Rubinfeld B."/>
            <person name="Courtot M."/>
            <person name="Singh J."/>
            <person name="Dalgard C.L."/>
            <person name="Hamilton T."/>
            <person name="Frey K.G."/>
            <person name="Gunde-Cimerman N."/>
            <person name="Dugan L."/>
            <person name="Daly M.J."/>
        </authorList>
    </citation>
    <scope>NUCLEOTIDE SEQUENCE [LARGE SCALE GENOMIC DNA]</scope>
    <source>
        <strain evidence="12 13">MD1149</strain>
    </source>
</reference>
<proteinExistence type="inferred from homology"/>
<evidence type="ECO:0000256" key="1">
    <source>
        <dbReference type="ARBA" id="ARBA00004141"/>
    </source>
</evidence>
<dbReference type="SUPFAM" id="SSF103473">
    <property type="entry name" value="MFS general substrate transporter"/>
    <property type="match status" value="1"/>
</dbReference>
<feature type="transmembrane region" description="Helical" evidence="10">
    <location>
        <begin position="154"/>
        <end position="177"/>
    </location>
</feature>
<dbReference type="PANTHER" id="PTHR48022">
    <property type="entry name" value="PLASTIDIC GLUCOSE TRANSPORTER 4"/>
    <property type="match status" value="1"/>
</dbReference>
<evidence type="ECO:0000313" key="12">
    <source>
        <dbReference type="EMBL" id="POY71021.1"/>
    </source>
</evidence>
<feature type="transmembrane region" description="Helical" evidence="10">
    <location>
        <begin position="46"/>
        <end position="63"/>
    </location>
</feature>
<dbReference type="InterPro" id="IPR005829">
    <property type="entry name" value="Sugar_transporter_CS"/>
</dbReference>
<evidence type="ECO:0000256" key="6">
    <source>
        <dbReference type="ARBA" id="ARBA00023136"/>
    </source>
</evidence>
<sequence length="547" mass="60628">MSHSDKDLKHMQDMHMEKAASSIEDGDTPLASAPGSHLSLLEALKIWRFGIGWSVILSFAVIMESYDTILLNSLYAAPAFQRQFGVRQHNGKYLIPAAWQSALGSGTTAALIIGIFLGAPLIDRFGSRKCMIGGLIWNFAFGFLIFFSKNLHHLLAGNVLCGLPWGLFAVTAVAYAVEVVPTQLRNYMSSYVFERLILEPSTINLCWVMGHLVGAGVLKASVQYNTEWTYKLPFLLILIPPVPLAVALYFAPESPYYLARKGRLEEATAAMDRLHAEHASVSSHELVEQIAETNRLENEMKTGGTWAACFRGINLRRTEIAIVSWTSPALVGFVFQFFTTFFFTRAGFAADRAFALGLGNYAIAFVGTVFSWFVQARLGRRTIILYGYCFMLPLTTLVATLDFAKSTTAHWAQASFVMAYFFAYGSSQGPVPYVIASESSAIKLRAKTLALARVVYYVASIASTTLAPYMFQTWDLKGKAAFPAAGMTLLLLIWSYFRLPEMKGRSFEELDILFALRVPARGFSSYVITEADKAEVSARVEERTARL</sequence>
<feature type="transmembrane region" description="Helical" evidence="10">
    <location>
        <begin position="410"/>
        <end position="433"/>
    </location>
</feature>
<keyword evidence="6 10" id="KW-0472">Membrane</keyword>
<dbReference type="GO" id="GO:0000023">
    <property type="term" value="P:maltose metabolic process"/>
    <property type="evidence" value="ECO:0007669"/>
    <property type="project" value="UniProtKB-KW"/>
</dbReference>
<keyword evidence="5 10" id="KW-1133">Transmembrane helix</keyword>
<dbReference type="PROSITE" id="PS50850">
    <property type="entry name" value="MFS"/>
    <property type="match status" value="1"/>
</dbReference>
<dbReference type="FunFam" id="1.20.1250.20:FF:000078">
    <property type="entry name" value="MFS maltose transporter, putative"/>
    <property type="match status" value="1"/>
</dbReference>
<keyword evidence="4 10" id="KW-0812">Transmembrane</keyword>
<dbReference type="InterPro" id="IPR050360">
    <property type="entry name" value="MFS_Sugar_Transporters"/>
</dbReference>
<keyword evidence="7" id="KW-0462">Maltose metabolism</keyword>
<gene>
    <name evidence="12" type="ORF">BMF94_5946</name>
</gene>
<evidence type="ECO:0000256" key="9">
    <source>
        <dbReference type="RuleBase" id="RU003346"/>
    </source>
</evidence>
<dbReference type="AlphaFoldDB" id="A0A2S5B2W0"/>
<organism evidence="12 13">
    <name type="scientific">Rhodotorula taiwanensis</name>
    <dbReference type="NCBI Taxonomy" id="741276"/>
    <lineage>
        <taxon>Eukaryota</taxon>
        <taxon>Fungi</taxon>
        <taxon>Dikarya</taxon>
        <taxon>Basidiomycota</taxon>
        <taxon>Pucciniomycotina</taxon>
        <taxon>Microbotryomycetes</taxon>
        <taxon>Sporidiobolales</taxon>
        <taxon>Sporidiobolaceae</taxon>
        <taxon>Rhodotorula</taxon>
    </lineage>
</organism>
<comment type="similarity">
    <text evidence="2 9">Belongs to the major facilitator superfamily. Sugar transporter (TC 2.A.1.1) family.</text>
</comment>
<comment type="caution">
    <text evidence="12">The sequence shown here is derived from an EMBL/GenBank/DDBJ whole genome shotgun (WGS) entry which is preliminary data.</text>
</comment>
<protein>
    <recommendedName>
        <fullName evidence="11">Major facilitator superfamily (MFS) profile domain-containing protein</fullName>
    </recommendedName>
</protein>
<dbReference type="InterPro" id="IPR036259">
    <property type="entry name" value="MFS_trans_sf"/>
</dbReference>
<dbReference type="PROSITE" id="PS00217">
    <property type="entry name" value="SUGAR_TRANSPORT_2"/>
    <property type="match status" value="1"/>
</dbReference>
<dbReference type="InterPro" id="IPR005828">
    <property type="entry name" value="MFS_sugar_transport-like"/>
</dbReference>